<sequence length="142" mass="15335">MINFMIGMVVVYFFARASIGVVEYGQNAHVAAIAWAGAILLGSVGVLLPFWTTRRWARAAKAVGLLTYPLYLVNQITGGYLFGVIERAIQDPLLAVIAAIVLCNLLAGVFSFGFERQLQSALGTFLHRVQGHLRQGGKVQAG</sequence>
<accession>G6E9R7</accession>
<organism evidence="2 3">
    <name type="scientific">Novosphingobium pentaromativorans US6-1</name>
    <dbReference type="NCBI Taxonomy" id="1088721"/>
    <lineage>
        <taxon>Bacteria</taxon>
        <taxon>Pseudomonadati</taxon>
        <taxon>Pseudomonadota</taxon>
        <taxon>Alphaproteobacteria</taxon>
        <taxon>Sphingomonadales</taxon>
        <taxon>Sphingomonadaceae</taxon>
        <taxon>Novosphingobium</taxon>
    </lineage>
</organism>
<dbReference type="EMBL" id="AGFM01000012">
    <property type="protein sequence ID" value="EHJ61991.1"/>
    <property type="molecule type" value="Genomic_DNA"/>
</dbReference>
<name>G6E9R7_9SPHN</name>
<keyword evidence="1" id="KW-0472">Membrane</keyword>
<dbReference type="AlphaFoldDB" id="G6E9R7"/>
<proteinExistence type="predicted"/>
<dbReference type="STRING" id="1088721.JI59_14670"/>
<keyword evidence="1" id="KW-1133">Transmembrane helix</keyword>
<evidence type="ECO:0000313" key="2">
    <source>
        <dbReference type="EMBL" id="EHJ61991.1"/>
    </source>
</evidence>
<feature type="transmembrane region" description="Helical" evidence="1">
    <location>
        <begin position="94"/>
        <end position="114"/>
    </location>
</feature>
<dbReference type="eggNOG" id="COG1835">
    <property type="taxonomic scope" value="Bacteria"/>
</dbReference>
<keyword evidence="3" id="KW-1185">Reference proteome</keyword>
<protein>
    <submittedName>
        <fullName evidence="2">Uncharacterized protein</fullName>
    </submittedName>
</protein>
<evidence type="ECO:0000256" key="1">
    <source>
        <dbReference type="SAM" id="Phobius"/>
    </source>
</evidence>
<keyword evidence="1" id="KW-0812">Transmembrane</keyword>
<reference evidence="2 3" key="1">
    <citation type="journal article" date="2012" name="J. Bacteriol.">
        <title>Genome sequence of benzo(a)pyrene-degrading bacterium Novosphingobium pentaromativorans US6-1.</title>
        <authorList>
            <person name="Luo Y.R."/>
            <person name="Kang S.G."/>
            <person name="Kim S.J."/>
            <person name="Kim M.R."/>
            <person name="Li N."/>
            <person name="Lee J.H."/>
            <person name="Kwon K.K."/>
        </authorList>
    </citation>
    <scope>NUCLEOTIDE SEQUENCE [LARGE SCALE GENOMIC DNA]</scope>
    <source>
        <strain evidence="2 3">US6-1</strain>
    </source>
</reference>
<evidence type="ECO:0000313" key="3">
    <source>
        <dbReference type="Proteomes" id="UP000004030"/>
    </source>
</evidence>
<comment type="caution">
    <text evidence="2">The sequence shown here is derived from an EMBL/GenBank/DDBJ whole genome shotgun (WGS) entry which is preliminary data.</text>
</comment>
<dbReference type="PATRIC" id="fig|1088721.3.peg.1073"/>
<feature type="transmembrane region" description="Helical" evidence="1">
    <location>
        <begin position="30"/>
        <end position="51"/>
    </location>
</feature>
<feature type="transmembrane region" description="Helical" evidence="1">
    <location>
        <begin position="63"/>
        <end position="82"/>
    </location>
</feature>
<dbReference type="Proteomes" id="UP000004030">
    <property type="component" value="Unassembled WGS sequence"/>
</dbReference>
<gene>
    <name evidence="2" type="ORF">NSU_1088</name>
</gene>